<organism evidence="1 2">
    <name type="scientific">Acholeplasma laidlawii</name>
    <dbReference type="NCBI Taxonomy" id="2148"/>
    <lineage>
        <taxon>Bacteria</taxon>
        <taxon>Bacillati</taxon>
        <taxon>Mycoplasmatota</taxon>
        <taxon>Mollicutes</taxon>
        <taxon>Acholeplasmatales</taxon>
        <taxon>Acholeplasmataceae</taxon>
        <taxon>Acholeplasma</taxon>
    </lineage>
</organism>
<proteinExistence type="predicted"/>
<dbReference type="EMBL" id="VKID01000002">
    <property type="protein sequence ID" value="TRX99231.1"/>
    <property type="molecule type" value="Genomic_DNA"/>
</dbReference>
<protein>
    <submittedName>
        <fullName evidence="1">DUF1801 domain-containing protein</fullName>
    </submittedName>
</protein>
<sequence length="109" mass="12865">MNEEIEEKLSKYNNGVKDLFLKIRKIIYETNLQIDERIWASIPSFYYGNKFIRIIPFKDYVNIEAKLISEYTKELIGYKITPKGMLRLEINQDVPGDLLGIIFKQSLTE</sequence>
<reference evidence="1 2" key="1">
    <citation type="submission" date="2019-07" db="EMBL/GenBank/DDBJ databases">
        <title>Genome sequence of Acholeplasma laidlawii strain with increased resistance to erythromycin.</title>
        <authorList>
            <person name="Medvedeva E.S."/>
            <person name="Baranova N.B."/>
            <person name="Siniagina M.N."/>
            <person name="Mouzykantov A."/>
            <person name="Chernova O.A."/>
            <person name="Chernov V.M."/>
        </authorList>
    </citation>
    <scope>NUCLEOTIDE SEQUENCE [LARGE SCALE GENOMIC DNA]</scope>
    <source>
        <strain evidence="1 2">PG8REry</strain>
    </source>
</reference>
<name>A0A553IGB9_ACHLA</name>
<gene>
    <name evidence="1" type="ORF">FNV44_05865</name>
</gene>
<dbReference type="Gene3D" id="3.90.1150.200">
    <property type="match status" value="1"/>
</dbReference>
<evidence type="ECO:0000313" key="1">
    <source>
        <dbReference type="EMBL" id="TRX99231.1"/>
    </source>
</evidence>
<dbReference type="Proteomes" id="UP000315938">
    <property type="component" value="Unassembled WGS sequence"/>
</dbReference>
<dbReference type="RefSeq" id="WP_064211958.1">
    <property type="nucleotide sequence ID" value="NZ_JACAOE010000002.1"/>
</dbReference>
<evidence type="ECO:0000313" key="2">
    <source>
        <dbReference type="Proteomes" id="UP000315938"/>
    </source>
</evidence>
<dbReference type="SUPFAM" id="SSF159888">
    <property type="entry name" value="YdhG-like"/>
    <property type="match status" value="1"/>
</dbReference>
<comment type="caution">
    <text evidence="1">The sequence shown here is derived from an EMBL/GenBank/DDBJ whole genome shotgun (WGS) entry which is preliminary data.</text>
</comment>
<accession>A0A553IGB9</accession>
<dbReference type="AlphaFoldDB" id="A0A553IGB9"/>